<protein>
    <submittedName>
        <fullName evidence="1">Uncharacterized protein</fullName>
    </submittedName>
</protein>
<proteinExistence type="predicted"/>
<gene>
    <name evidence="1" type="ORF">QTO34_012852</name>
</gene>
<evidence type="ECO:0000313" key="1">
    <source>
        <dbReference type="EMBL" id="KAK1327707.1"/>
    </source>
</evidence>
<keyword evidence="2" id="KW-1185">Reference proteome</keyword>
<evidence type="ECO:0000313" key="2">
    <source>
        <dbReference type="Proteomes" id="UP001177744"/>
    </source>
</evidence>
<name>A0AA40LD63_CNENI</name>
<organism evidence="1 2">
    <name type="scientific">Cnephaeus nilssonii</name>
    <name type="common">Northern bat</name>
    <name type="synonym">Eptesicus nilssonii</name>
    <dbReference type="NCBI Taxonomy" id="3371016"/>
    <lineage>
        <taxon>Eukaryota</taxon>
        <taxon>Metazoa</taxon>
        <taxon>Chordata</taxon>
        <taxon>Craniata</taxon>
        <taxon>Vertebrata</taxon>
        <taxon>Euteleostomi</taxon>
        <taxon>Mammalia</taxon>
        <taxon>Eutheria</taxon>
        <taxon>Laurasiatheria</taxon>
        <taxon>Chiroptera</taxon>
        <taxon>Yangochiroptera</taxon>
        <taxon>Vespertilionidae</taxon>
        <taxon>Cnephaeus</taxon>
    </lineage>
</organism>
<dbReference type="AlphaFoldDB" id="A0AA40LD63"/>
<comment type="caution">
    <text evidence="1">The sequence shown here is derived from an EMBL/GenBank/DDBJ whole genome shotgun (WGS) entry which is preliminary data.</text>
</comment>
<reference evidence="1" key="1">
    <citation type="submission" date="2023-06" db="EMBL/GenBank/DDBJ databases">
        <title>Reference genome for the Northern bat (Eptesicus nilssonii), a most northern bat species.</title>
        <authorList>
            <person name="Laine V.N."/>
            <person name="Pulliainen A.T."/>
            <person name="Lilley T.M."/>
        </authorList>
    </citation>
    <scope>NUCLEOTIDE SEQUENCE</scope>
    <source>
        <strain evidence="1">BLF_Eptnil</strain>
        <tissue evidence="1">Kidney</tissue>
    </source>
</reference>
<dbReference type="EMBL" id="JAULJE010000026">
    <property type="protein sequence ID" value="KAK1327707.1"/>
    <property type="molecule type" value="Genomic_DNA"/>
</dbReference>
<accession>A0AA40LD63</accession>
<dbReference type="Proteomes" id="UP001177744">
    <property type="component" value="Unassembled WGS sequence"/>
</dbReference>
<sequence length="88" mass="9896">MLQEAEQPKQPSAVEEPMDELGAGIAQFWRTTGLIKSVAVAEQKRGSQLFSETAATLQGFKKEVLGFMELREATMLNHSQGDLQWWEE</sequence>